<evidence type="ECO:0008006" key="5">
    <source>
        <dbReference type="Google" id="ProtNLM"/>
    </source>
</evidence>
<evidence type="ECO:0000256" key="2">
    <source>
        <dbReference type="SAM" id="Phobius"/>
    </source>
</evidence>
<dbReference type="EMBL" id="CP015054">
    <property type="protein sequence ID" value="QGN13767.1"/>
    <property type="molecule type" value="Genomic_DNA"/>
</dbReference>
<feature type="transmembrane region" description="Helical" evidence="2">
    <location>
        <begin position="7"/>
        <end position="25"/>
    </location>
</feature>
<accession>A0ABX6EPY3</accession>
<protein>
    <recommendedName>
        <fullName evidence="5">Thyroglobulin type-1 domain-containing protein</fullName>
    </recommendedName>
</protein>
<feature type="region of interest" description="Disordered" evidence="1">
    <location>
        <begin position="196"/>
        <end position="218"/>
    </location>
</feature>
<keyword evidence="4" id="KW-1185">Reference proteome</keyword>
<organism evidence="3 4">
    <name type="scientific">Kluyveromyces marxianus</name>
    <name type="common">Yeast</name>
    <name type="synonym">Candida kefyr</name>
    <dbReference type="NCBI Taxonomy" id="4911"/>
    <lineage>
        <taxon>Eukaryota</taxon>
        <taxon>Fungi</taxon>
        <taxon>Dikarya</taxon>
        <taxon>Ascomycota</taxon>
        <taxon>Saccharomycotina</taxon>
        <taxon>Saccharomycetes</taxon>
        <taxon>Saccharomycetales</taxon>
        <taxon>Saccharomycetaceae</taxon>
        <taxon>Kluyveromyces</taxon>
    </lineage>
</organism>
<proteinExistence type="predicted"/>
<name>A0ABX6EPY3_KLUMA</name>
<keyword evidence="2" id="KW-1133">Transmembrane helix</keyword>
<dbReference type="Proteomes" id="UP000422736">
    <property type="component" value="Chromosome 1"/>
</dbReference>
<sequence>MRLAVPFLSIYYDFCFYLGLGYYYLFHPLVSSGIFQYPLVSSGVLWYLFTTSDIASSNFFYLPLPQQQTLRWTTVPPFYSSFCLFICFHFKNCKTFFHFFTLPISISIKRKQTEKKGPSSHTYTHTTTHRQMQMHQAELMGRYMGHYCMSPYQYTGCKRPRDDDSGIDGPSVKVSCPEGTSSCSCWDYTSSADAKGISSNSNSHSNDNNNTNMGPILGPIPTPVGGNTITTTASTSWSSSRSATVSCAASGNGTPQYQYLLDDCSCEIEDYMYQGYATEAAGCQSMSTSTSTLVGQRYVPTGINDMYQSQQALSNIEPVQYSLYDVIDE</sequence>
<evidence type="ECO:0000313" key="4">
    <source>
        <dbReference type="Proteomes" id="UP000422736"/>
    </source>
</evidence>
<keyword evidence="2" id="KW-0472">Membrane</keyword>
<reference evidence="3 4" key="1">
    <citation type="submission" date="2016-03" db="EMBL/GenBank/DDBJ databases">
        <title>How can Kluyveromyces marxianus grow so fast - potential evolutionary course in Saccharomyces Complex revealed by comparative genomics.</title>
        <authorList>
            <person name="Mo W."/>
            <person name="Lu W."/>
            <person name="Yang X."/>
            <person name="Qi J."/>
            <person name="Lv H."/>
        </authorList>
    </citation>
    <scope>NUCLEOTIDE SEQUENCE [LARGE SCALE GENOMIC DNA]</scope>
    <source>
        <strain evidence="3 4">FIM1</strain>
    </source>
</reference>
<feature type="compositionally biased region" description="Low complexity" evidence="1">
    <location>
        <begin position="198"/>
        <end position="212"/>
    </location>
</feature>
<keyword evidence="2" id="KW-0812">Transmembrane</keyword>
<feature type="region of interest" description="Disordered" evidence="1">
    <location>
        <begin position="161"/>
        <end position="182"/>
    </location>
</feature>
<evidence type="ECO:0000256" key="1">
    <source>
        <dbReference type="SAM" id="MobiDB-lite"/>
    </source>
</evidence>
<evidence type="ECO:0000313" key="3">
    <source>
        <dbReference type="EMBL" id="QGN13767.1"/>
    </source>
</evidence>
<feature type="region of interest" description="Disordered" evidence="1">
    <location>
        <begin position="112"/>
        <end position="131"/>
    </location>
</feature>
<reference evidence="3 4" key="2">
    <citation type="submission" date="2019-11" db="EMBL/GenBank/DDBJ databases">
        <authorList>
            <person name="Lu H."/>
        </authorList>
    </citation>
    <scope>NUCLEOTIDE SEQUENCE [LARGE SCALE GENOMIC DNA]</scope>
    <source>
        <strain evidence="3 4">FIM1</strain>
    </source>
</reference>
<gene>
    <name evidence="3" type="ORF">FIM1_412</name>
</gene>